<dbReference type="PROSITE" id="PS51718">
    <property type="entry name" value="G_DYNAMIN_2"/>
    <property type="match status" value="1"/>
</dbReference>
<evidence type="ECO:0000313" key="2">
    <source>
        <dbReference type="EMBL" id="SCU64782.1"/>
    </source>
</evidence>
<keyword evidence="3" id="KW-1185">Reference proteome</keyword>
<dbReference type="CDD" id="cd09913">
    <property type="entry name" value="EHD"/>
    <property type="match status" value="1"/>
</dbReference>
<dbReference type="InterPro" id="IPR051943">
    <property type="entry name" value="TRAFAC_Dynamin-like_GTPase"/>
</dbReference>
<dbReference type="Gene3D" id="3.40.50.300">
    <property type="entry name" value="P-loop containing nucleotide triphosphate hydrolases"/>
    <property type="match status" value="1"/>
</dbReference>
<dbReference type="GeneID" id="92380172"/>
<proteinExistence type="predicted"/>
<dbReference type="RefSeq" id="XP_067076483.1">
    <property type="nucleotide sequence ID" value="XM_067220382.1"/>
</dbReference>
<dbReference type="FunFam" id="3.40.50.300:FF:002729">
    <property type="entry name" value="50S ribosome-binding GTPase/Dynamin family, putative"/>
    <property type="match status" value="1"/>
</dbReference>
<dbReference type="InterPro" id="IPR045063">
    <property type="entry name" value="Dynamin_N"/>
</dbReference>
<feature type="domain" description="Dynamin-type G" evidence="1">
    <location>
        <begin position="125"/>
        <end position="379"/>
    </location>
</feature>
<evidence type="ECO:0000313" key="3">
    <source>
        <dbReference type="Proteomes" id="UP000195570"/>
    </source>
</evidence>
<evidence type="ECO:0000259" key="1">
    <source>
        <dbReference type="PROSITE" id="PS51718"/>
    </source>
</evidence>
<dbReference type="GO" id="GO:0005525">
    <property type="term" value="F:GTP binding"/>
    <property type="evidence" value="ECO:0007669"/>
    <property type="project" value="InterPro"/>
</dbReference>
<organism evidence="2 3">
    <name type="scientific">Trypanosoma equiperdum</name>
    <dbReference type="NCBI Taxonomy" id="5694"/>
    <lineage>
        <taxon>Eukaryota</taxon>
        <taxon>Discoba</taxon>
        <taxon>Euglenozoa</taxon>
        <taxon>Kinetoplastea</taxon>
        <taxon>Metakinetoplastina</taxon>
        <taxon>Trypanosomatida</taxon>
        <taxon>Trypanosomatidae</taxon>
        <taxon>Trypanosoma</taxon>
    </lineage>
</organism>
<dbReference type="AlphaFoldDB" id="A0A1G4HZM2"/>
<dbReference type="InterPro" id="IPR030381">
    <property type="entry name" value="G_DYNAMIN_dom"/>
</dbReference>
<accession>A0A1G4HZM2</accession>
<name>A0A1G4HZM2_TRYEQ</name>
<dbReference type="SUPFAM" id="SSF52540">
    <property type="entry name" value="P-loop containing nucleoside triphosphate hydrolases"/>
    <property type="match status" value="1"/>
</dbReference>
<protein>
    <submittedName>
        <fullName evidence="2">Dynamin family, putative</fullName>
    </submittedName>
</protein>
<dbReference type="PANTHER" id="PTHR43681:SF1">
    <property type="entry name" value="SARCALUMENIN"/>
    <property type="match status" value="1"/>
</dbReference>
<comment type="caution">
    <text evidence="2">The sequence shown here is derived from an EMBL/GenBank/DDBJ whole genome shotgun (WGS) entry which is preliminary data.</text>
</comment>
<reference evidence="2" key="1">
    <citation type="submission" date="2016-09" db="EMBL/GenBank/DDBJ databases">
        <authorList>
            <person name="Hebert L."/>
            <person name="Moumen B."/>
        </authorList>
    </citation>
    <scope>NUCLEOTIDE SEQUENCE [LARGE SCALE GENOMIC DNA]</scope>
    <source>
        <strain evidence="2">OVI</strain>
    </source>
</reference>
<gene>
    <name evidence="2" type="ORF">TEOVI_000623300</name>
</gene>
<dbReference type="InterPro" id="IPR027417">
    <property type="entry name" value="P-loop_NTPase"/>
</dbReference>
<dbReference type="PANTHER" id="PTHR43681">
    <property type="entry name" value="TRANSMEMBRANE GTPASE FZO"/>
    <property type="match status" value="1"/>
</dbReference>
<dbReference type="Pfam" id="PF00350">
    <property type="entry name" value="Dynamin_N"/>
    <property type="match status" value="1"/>
</dbReference>
<dbReference type="VEuPathDB" id="TriTrypDB:TEOVI_000623300"/>
<sequence length="600" mass="66398">MRQLGSAVLACGNFNTPLKSLRSITLPTTSSLKRLLRRSQLGANCSTNRMCFATTTTVMMLNKFGLKSSGDESASDGYNGIYRMESGSYKSGQHALEGVEEDLNSLKRRVQQRYSDELRFLSHDSNRQPMVIVLGNHSAGKSTMINRLLGIELQRSGVSPTDDGFTVIQSGEDDITEDGPTAVSDPRYSFQELRKFGIHFVNKFKVKTRKLPATSLLPPGLMIVDTPGMIDTPIHLNDRTSVEGQLRGYDLFAVTRWFASRCDLIILMFDPANPGTTGETLDVLTKSLAGVEHKLLIVLNKSDMYDKAADFARVYGVLCWNLSKVLQMKDIPHIYTTYFLPRGDEFDDTRDAAGFAAFNKSSSTEETAVGGRKTASGSPQKESTSIIARDELLRQRSEVVSEILQAPLRRYDNLITELEEGVKRVLLAGRVCTEIVSTYRKMKVVATLAPPAIFCVSGLLLAVGGFTEVAALLASATAIAAVFAALKTRKSLVDFENDVLTNIDVIFDRLYVRHEKTMDTQLRWKDTVKPEILEFLNSSSVAGRQGIASLPTLSKKSQDSIISILKNDIPQLRVRVANYKVKNFLRAGERQPLGNEVRVK</sequence>
<dbReference type="Proteomes" id="UP000195570">
    <property type="component" value="Unassembled WGS sequence"/>
</dbReference>
<dbReference type="EMBL" id="CZPT02000156">
    <property type="protein sequence ID" value="SCU64782.1"/>
    <property type="molecule type" value="Genomic_DNA"/>
</dbReference>